<organism evidence="1 2">
    <name type="scientific">Phaseolus coccineus</name>
    <name type="common">Scarlet runner bean</name>
    <name type="synonym">Phaseolus multiflorus</name>
    <dbReference type="NCBI Taxonomy" id="3886"/>
    <lineage>
        <taxon>Eukaryota</taxon>
        <taxon>Viridiplantae</taxon>
        <taxon>Streptophyta</taxon>
        <taxon>Embryophyta</taxon>
        <taxon>Tracheophyta</taxon>
        <taxon>Spermatophyta</taxon>
        <taxon>Magnoliopsida</taxon>
        <taxon>eudicotyledons</taxon>
        <taxon>Gunneridae</taxon>
        <taxon>Pentapetalae</taxon>
        <taxon>rosids</taxon>
        <taxon>fabids</taxon>
        <taxon>Fabales</taxon>
        <taxon>Fabaceae</taxon>
        <taxon>Papilionoideae</taxon>
        <taxon>50 kb inversion clade</taxon>
        <taxon>NPAAA clade</taxon>
        <taxon>indigoferoid/millettioid clade</taxon>
        <taxon>Phaseoleae</taxon>
        <taxon>Phaseolus</taxon>
    </lineage>
</organism>
<dbReference type="EMBL" id="JAYMYR010000009">
    <property type="protein sequence ID" value="KAK7342756.1"/>
    <property type="molecule type" value="Genomic_DNA"/>
</dbReference>
<reference evidence="1 2" key="1">
    <citation type="submission" date="2024-01" db="EMBL/GenBank/DDBJ databases">
        <title>The genomes of 5 underutilized Papilionoideae crops provide insights into root nodulation and disease resistanc.</title>
        <authorList>
            <person name="Jiang F."/>
        </authorList>
    </citation>
    <scope>NUCLEOTIDE SEQUENCE [LARGE SCALE GENOMIC DNA]</scope>
    <source>
        <strain evidence="1">JINMINGXINNONG_FW02</strain>
        <tissue evidence="1">Leaves</tissue>
    </source>
</reference>
<accession>A0AAN9QQC9</accession>
<name>A0AAN9QQC9_PHACN</name>
<evidence type="ECO:0000313" key="2">
    <source>
        <dbReference type="Proteomes" id="UP001374584"/>
    </source>
</evidence>
<keyword evidence="2" id="KW-1185">Reference proteome</keyword>
<dbReference type="AlphaFoldDB" id="A0AAN9QQC9"/>
<sequence length="78" mass="8718">MSCTQCSSSSFFQEAAAATHPPSTFCRHSSTRNGHLGARSYPLRAAKAQGKLWLKEHVIREEKRRWILPEALGINSGY</sequence>
<evidence type="ECO:0000313" key="1">
    <source>
        <dbReference type="EMBL" id="KAK7342756.1"/>
    </source>
</evidence>
<proteinExistence type="predicted"/>
<gene>
    <name evidence="1" type="ORF">VNO80_25712</name>
</gene>
<dbReference type="Proteomes" id="UP001374584">
    <property type="component" value="Unassembled WGS sequence"/>
</dbReference>
<protein>
    <submittedName>
        <fullName evidence="1">Uncharacterized protein</fullName>
    </submittedName>
</protein>
<comment type="caution">
    <text evidence="1">The sequence shown here is derived from an EMBL/GenBank/DDBJ whole genome shotgun (WGS) entry which is preliminary data.</text>
</comment>